<evidence type="ECO:0000256" key="4">
    <source>
        <dbReference type="ARBA" id="ARBA00023163"/>
    </source>
</evidence>
<dbReference type="GO" id="GO:0008270">
    <property type="term" value="F:zinc ion binding"/>
    <property type="evidence" value="ECO:0007669"/>
    <property type="project" value="UniProtKB-UniRule"/>
</dbReference>
<feature type="domain" description="AP2/ERF" evidence="7">
    <location>
        <begin position="119"/>
        <end position="177"/>
    </location>
</feature>
<dbReference type="InterPro" id="IPR036955">
    <property type="entry name" value="AP2/ERF_dom_sf"/>
</dbReference>
<dbReference type="InterPro" id="IPR031052">
    <property type="entry name" value="FHY3/FAR1"/>
</dbReference>
<comment type="function">
    <text evidence="6">Putative transcription activator involved in regulating light control of development.</text>
</comment>
<keyword evidence="3" id="KW-0238">DNA-binding</keyword>
<dbReference type="Gene3D" id="3.30.730.10">
    <property type="entry name" value="AP2/ERF domain"/>
    <property type="match status" value="1"/>
</dbReference>
<dbReference type="Pfam" id="PF03101">
    <property type="entry name" value="FAR1"/>
    <property type="match status" value="1"/>
</dbReference>
<gene>
    <name evidence="8" type="ORF">M5K25_017318</name>
</gene>
<dbReference type="EMBL" id="JANQDX010000013">
    <property type="protein sequence ID" value="KAL0913828.1"/>
    <property type="molecule type" value="Genomic_DNA"/>
</dbReference>
<dbReference type="SUPFAM" id="SSF54171">
    <property type="entry name" value="DNA-binding domain"/>
    <property type="match status" value="1"/>
</dbReference>
<dbReference type="PRINTS" id="PR00367">
    <property type="entry name" value="ETHRSPELEMNT"/>
</dbReference>
<dbReference type="InterPro" id="IPR001471">
    <property type="entry name" value="AP2/ERF_dom"/>
</dbReference>
<sequence length="588" mass="67101">MAKQAISALDLIREHLFGDAADILTGLESPKPPLPVVSAEVNPIPGDLSISDYLQDTDADSLGTVFRFQEPAQTMIRFGGDRFEFGLKVNVPHAAAPKVEWIDGAIDENPAPEMCDGNRYRGVRQRPWGKFAAEIRDPKRRGSRVWLGTFDTAVEAARAYDRAAFRMRGSKAILNFPNEVGCSADWVQPPAPAVAHPLHPEKRAREEMEEEDRVVKKERLDESEWNFPSEEPLTPSIWSAVWDGTDAKGFFSLPPLSPLSPHPQLSFPQLMRRVYRSEKEAYEMYCEYAHNAGFSVRKEHHSYWPNSRIIKSKDFVCSKAGQKKGIDLNSQTKYRKSNTRTGCPAMIRFAVSQDGESWSEMINEGDLQNHDWLKDLYRIRNKWSTAFNKNCFNLGILSTQCSESTNNVCHGISKATSSITECFLGLEKLMITWRCNEQDEDFRCSQSDVVPVIRSSPILKQAARYYSRKLYSFFEEEFLQGVGGISIARYMCSIAQYCPWGGPLHSIYLVSQIICCHPKNSAITDDKVSPPIRKPCNHRNLFRSKWNILSLDDKALLLHILFGQQHMYKRDILFERRHQQELIKLQQP</sequence>
<dbReference type="Proteomes" id="UP001552299">
    <property type="component" value="Unassembled WGS sequence"/>
</dbReference>
<dbReference type="AlphaFoldDB" id="A0ABD0UUJ8"/>
<comment type="similarity">
    <text evidence="6">Belongs to the FHY3/FAR1 family.</text>
</comment>
<comment type="subcellular location">
    <subcellularLocation>
        <location evidence="1 6">Nucleus</location>
    </subcellularLocation>
</comment>
<reference evidence="8 9" key="1">
    <citation type="journal article" date="2024" name="Plant Biotechnol. J.">
        <title>Dendrobium thyrsiflorum genome and its molecular insights into genes involved in important horticultural traits.</title>
        <authorList>
            <person name="Chen B."/>
            <person name="Wang J.Y."/>
            <person name="Zheng P.J."/>
            <person name="Li K.L."/>
            <person name="Liang Y.M."/>
            <person name="Chen X.F."/>
            <person name="Zhang C."/>
            <person name="Zhao X."/>
            <person name="He X."/>
            <person name="Zhang G.Q."/>
            <person name="Liu Z.J."/>
            <person name="Xu Q."/>
        </authorList>
    </citation>
    <scope>NUCLEOTIDE SEQUENCE [LARGE SCALE GENOMIC DNA]</scope>
    <source>
        <strain evidence="8">GZMU011</strain>
    </source>
</reference>
<proteinExistence type="inferred from homology"/>
<evidence type="ECO:0000256" key="3">
    <source>
        <dbReference type="ARBA" id="ARBA00023125"/>
    </source>
</evidence>
<organism evidence="8 9">
    <name type="scientific">Dendrobium thyrsiflorum</name>
    <name type="common">Pinecone-like raceme dendrobium</name>
    <name type="synonym">Orchid</name>
    <dbReference type="NCBI Taxonomy" id="117978"/>
    <lineage>
        <taxon>Eukaryota</taxon>
        <taxon>Viridiplantae</taxon>
        <taxon>Streptophyta</taxon>
        <taxon>Embryophyta</taxon>
        <taxon>Tracheophyta</taxon>
        <taxon>Spermatophyta</taxon>
        <taxon>Magnoliopsida</taxon>
        <taxon>Liliopsida</taxon>
        <taxon>Asparagales</taxon>
        <taxon>Orchidaceae</taxon>
        <taxon>Epidendroideae</taxon>
        <taxon>Malaxideae</taxon>
        <taxon>Dendrobiinae</taxon>
        <taxon>Dendrobium</taxon>
    </lineage>
</organism>
<dbReference type="GO" id="GO:0006355">
    <property type="term" value="P:regulation of DNA-templated transcription"/>
    <property type="evidence" value="ECO:0007669"/>
    <property type="project" value="UniProtKB-UniRule"/>
</dbReference>
<evidence type="ECO:0000256" key="6">
    <source>
        <dbReference type="RuleBase" id="RU367018"/>
    </source>
</evidence>
<keyword evidence="9" id="KW-1185">Reference proteome</keyword>
<accession>A0ABD0UUJ8</accession>
<dbReference type="Pfam" id="PF00847">
    <property type="entry name" value="AP2"/>
    <property type="match status" value="1"/>
</dbReference>
<keyword evidence="6" id="KW-0863">Zinc-finger</keyword>
<keyword evidence="6" id="KW-0479">Metal-binding</keyword>
<evidence type="ECO:0000256" key="5">
    <source>
        <dbReference type="ARBA" id="ARBA00023242"/>
    </source>
</evidence>
<dbReference type="GO" id="GO:0005634">
    <property type="term" value="C:nucleus"/>
    <property type="evidence" value="ECO:0007669"/>
    <property type="project" value="UniProtKB-SubCell"/>
</dbReference>
<comment type="caution">
    <text evidence="8">The sequence shown here is derived from an EMBL/GenBank/DDBJ whole genome shotgun (WGS) entry which is preliminary data.</text>
</comment>
<evidence type="ECO:0000313" key="9">
    <source>
        <dbReference type="Proteomes" id="UP001552299"/>
    </source>
</evidence>
<dbReference type="PANTHER" id="PTHR31669:SF302">
    <property type="entry name" value="PROTEIN FAR1-RELATED SEQUENCE"/>
    <property type="match status" value="1"/>
</dbReference>
<keyword evidence="6" id="KW-0862">Zinc</keyword>
<dbReference type="InterPro" id="IPR004330">
    <property type="entry name" value="FAR1_DNA_bnd_dom"/>
</dbReference>
<dbReference type="SMART" id="SM00380">
    <property type="entry name" value="AP2"/>
    <property type="match status" value="1"/>
</dbReference>
<evidence type="ECO:0000313" key="8">
    <source>
        <dbReference type="EMBL" id="KAL0913828.1"/>
    </source>
</evidence>
<keyword evidence="2" id="KW-0805">Transcription regulation</keyword>
<dbReference type="CDD" id="cd00018">
    <property type="entry name" value="AP2"/>
    <property type="match status" value="1"/>
</dbReference>
<evidence type="ECO:0000256" key="1">
    <source>
        <dbReference type="ARBA" id="ARBA00004123"/>
    </source>
</evidence>
<protein>
    <recommendedName>
        <fullName evidence="6">Protein FAR1-RELATED SEQUENCE</fullName>
    </recommendedName>
</protein>
<dbReference type="GO" id="GO:0003677">
    <property type="term" value="F:DNA binding"/>
    <property type="evidence" value="ECO:0007669"/>
    <property type="project" value="UniProtKB-KW"/>
</dbReference>
<dbReference type="PANTHER" id="PTHR31669">
    <property type="entry name" value="PROTEIN FAR1-RELATED SEQUENCE 10-RELATED"/>
    <property type="match status" value="1"/>
</dbReference>
<dbReference type="FunFam" id="3.30.730.10:FF:000001">
    <property type="entry name" value="Ethylene-responsive transcription factor 2"/>
    <property type="match status" value="1"/>
</dbReference>
<evidence type="ECO:0000259" key="7">
    <source>
        <dbReference type="PROSITE" id="PS51032"/>
    </source>
</evidence>
<dbReference type="PROSITE" id="PS51032">
    <property type="entry name" value="AP2_ERF"/>
    <property type="match status" value="1"/>
</dbReference>
<keyword evidence="5 6" id="KW-0539">Nucleus</keyword>
<keyword evidence="4" id="KW-0804">Transcription</keyword>
<evidence type="ECO:0000256" key="2">
    <source>
        <dbReference type="ARBA" id="ARBA00023015"/>
    </source>
</evidence>
<name>A0ABD0UUJ8_DENTH</name>
<dbReference type="InterPro" id="IPR016177">
    <property type="entry name" value="DNA-bd_dom_sf"/>
</dbReference>